<evidence type="ECO:0000256" key="8">
    <source>
        <dbReference type="ARBA" id="ARBA00023235"/>
    </source>
</evidence>
<dbReference type="CDD" id="cd05247">
    <property type="entry name" value="UDP_G4E_1_SDR_e"/>
    <property type="match status" value="1"/>
</dbReference>
<comment type="subunit">
    <text evidence="10">Homodimer.</text>
</comment>
<evidence type="ECO:0000256" key="1">
    <source>
        <dbReference type="ARBA" id="ARBA00000083"/>
    </source>
</evidence>
<proteinExistence type="inferred from homology"/>
<dbReference type="InterPro" id="IPR036291">
    <property type="entry name" value="NAD(P)-bd_dom_sf"/>
</dbReference>
<keyword evidence="9 10" id="KW-0119">Carbohydrate metabolism</keyword>
<evidence type="ECO:0000256" key="6">
    <source>
        <dbReference type="ARBA" id="ARBA00018569"/>
    </source>
</evidence>
<comment type="caution">
    <text evidence="12">The sequence shown here is derived from an EMBL/GenBank/DDBJ whole genome shotgun (WGS) entry which is preliminary data.</text>
</comment>
<protein>
    <recommendedName>
        <fullName evidence="6 10">UDP-glucose 4-epimerase</fullName>
        <ecNumber evidence="5 10">5.1.3.2</ecNumber>
    </recommendedName>
</protein>
<dbReference type="NCBIfam" id="TIGR01179">
    <property type="entry name" value="galE"/>
    <property type="match status" value="1"/>
</dbReference>
<reference evidence="12 13" key="1">
    <citation type="submission" date="2023-12" db="EMBL/GenBank/DDBJ databases">
        <title>Baltic Sea Cyanobacteria.</title>
        <authorList>
            <person name="Delbaje E."/>
            <person name="Fewer D.P."/>
            <person name="Shishido T.K."/>
        </authorList>
    </citation>
    <scope>NUCLEOTIDE SEQUENCE [LARGE SCALE GENOMIC DNA]</scope>
    <source>
        <strain evidence="12 13">UHCC 0281</strain>
    </source>
</reference>
<evidence type="ECO:0000256" key="3">
    <source>
        <dbReference type="ARBA" id="ARBA00004947"/>
    </source>
</evidence>
<dbReference type="InterPro" id="IPR005886">
    <property type="entry name" value="UDP_G4E"/>
</dbReference>
<dbReference type="Gene3D" id="3.90.25.10">
    <property type="entry name" value="UDP-galactose 4-epimerase, domain 1"/>
    <property type="match status" value="1"/>
</dbReference>
<dbReference type="RefSeq" id="WP_323355426.1">
    <property type="nucleotide sequence ID" value="NZ_JAYGHY010000003.1"/>
</dbReference>
<gene>
    <name evidence="12" type="primary">galE</name>
    <name evidence="12" type="ORF">VB739_01775</name>
</gene>
<feature type="domain" description="NAD-dependent epimerase/dehydratase" evidence="11">
    <location>
        <begin position="3"/>
        <end position="256"/>
    </location>
</feature>
<dbReference type="Proteomes" id="UP001302329">
    <property type="component" value="Unassembled WGS sequence"/>
</dbReference>
<comment type="cofactor">
    <cofactor evidence="2 10">
        <name>NAD(+)</name>
        <dbReference type="ChEBI" id="CHEBI:57540"/>
    </cofactor>
</comment>
<name>A0ABU5SRX7_9CYAN</name>
<organism evidence="12 13">
    <name type="scientific">Cyanobium gracile UHCC 0281</name>
    <dbReference type="NCBI Taxonomy" id="3110309"/>
    <lineage>
        <taxon>Bacteria</taxon>
        <taxon>Bacillati</taxon>
        <taxon>Cyanobacteriota</taxon>
        <taxon>Cyanophyceae</taxon>
        <taxon>Synechococcales</taxon>
        <taxon>Prochlorococcaceae</taxon>
        <taxon>Cyanobium</taxon>
    </lineage>
</organism>
<dbReference type="GO" id="GO:0003978">
    <property type="term" value="F:UDP-glucose 4-epimerase activity"/>
    <property type="evidence" value="ECO:0007669"/>
    <property type="project" value="UniProtKB-EC"/>
</dbReference>
<evidence type="ECO:0000313" key="13">
    <source>
        <dbReference type="Proteomes" id="UP001302329"/>
    </source>
</evidence>
<dbReference type="InterPro" id="IPR001509">
    <property type="entry name" value="Epimerase_deHydtase"/>
</dbReference>
<evidence type="ECO:0000259" key="11">
    <source>
        <dbReference type="Pfam" id="PF01370"/>
    </source>
</evidence>
<dbReference type="EMBL" id="JAYGHY010000003">
    <property type="protein sequence ID" value="MEA5441279.1"/>
    <property type="molecule type" value="Genomic_DNA"/>
</dbReference>
<keyword evidence="13" id="KW-1185">Reference proteome</keyword>
<keyword evidence="8 10" id="KW-0413">Isomerase</keyword>
<keyword evidence="7 10" id="KW-0520">NAD</keyword>
<evidence type="ECO:0000256" key="4">
    <source>
        <dbReference type="ARBA" id="ARBA00007637"/>
    </source>
</evidence>
<comment type="similarity">
    <text evidence="4 10">Belongs to the NAD(P)-dependent epimerase/dehydratase family.</text>
</comment>
<evidence type="ECO:0000313" key="12">
    <source>
        <dbReference type="EMBL" id="MEA5441279.1"/>
    </source>
</evidence>
<dbReference type="EC" id="5.1.3.2" evidence="5 10"/>
<evidence type="ECO:0000256" key="10">
    <source>
        <dbReference type="RuleBase" id="RU366046"/>
    </source>
</evidence>
<dbReference type="Pfam" id="PF01370">
    <property type="entry name" value="Epimerase"/>
    <property type="match status" value="1"/>
</dbReference>
<evidence type="ECO:0000256" key="5">
    <source>
        <dbReference type="ARBA" id="ARBA00013189"/>
    </source>
</evidence>
<dbReference type="PANTHER" id="PTHR43725">
    <property type="entry name" value="UDP-GLUCOSE 4-EPIMERASE"/>
    <property type="match status" value="1"/>
</dbReference>
<sequence>MRILVTGGAGYIGSHAVRALTRAGHQPVVLDNLVYGHADIVEKTLKVPLVLGQVGDREVLEPLLRGRHPALDGTALEGKPIEAVLHFAAYAYVGESVSDPAKYYRNNLGDTLTLLEALVATERPLPIVFSSTCATYGIPQQVPITEDHPQAPINPYGRSKWMVEQLLTDFAAAYGLPSVIFRYFNAAGADPDGDLGEDHDPETHLIPRVLDTMSGREPYLQIFGDDYPTPDGTCIRDYIHVADLADAHVLGLERLLRLREREETERKPLIYNLGNGTGYSVQQVIETAKAVTGRGLLAHVAKRREGDPPQLVAGATRAHQELGWRPRYPELETIIEHAWAWHQRRHQA</sequence>
<dbReference type="PANTHER" id="PTHR43725:SF53">
    <property type="entry name" value="UDP-ARABINOSE 4-EPIMERASE 1"/>
    <property type="match status" value="1"/>
</dbReference>
<evidence type="ECO:0000256" key="9">
    <source>
        <dbReference type="ARBA" id="ARBA00023277"/>
    </source>
</evidence>
<comment type="pathway">
    <text evidence="3 10">Carbohydrate metabolism; galactose metabolism.</text>
</comment>
<comment type="catalytic activity">
    <reaction evidence="1 10">
        <text>UDP-alpha-D-glucose = UDP-alpha-D-galactose</text>
        <dbReference type="Rhea" id="RHEA:22168"/>
        <dbReference type="ChEBI" id="CHEBI:58885"/>
        <dbReference type="ChEBI" id="CHEBI:66914"/>
        <dbReference type="EC" id="5.1.3.2"/>
    </reaction>
</comment>
<dbReference type="Gene3D" id="3.40.50.720">
    <property type="entry name" value="NAD(P)-binding Rossmann-like Domain"/>
    <property type="match status" value="1"/>
</dbReference>
<evidence type="ECO:0000256" key="2">
    <source>
        <dbReference type="ARBA" id="ARBA00001911"/>
    </source>
</evidence>
<evidence type="ECO:0000256" key="7">
    <source>
        <dbReference type="ARBA" id="ARBA00023027"/>
    </source>
</evidence>
<accession>A0ABU5SRX7</accession>
<dbReference type="SUPFAM" id="SSF51735">
    <property type="entry name" value="NAD(P)-binding Rossmann-fold domains"/>
    <property type="match status" value="1"/>
</dbReference>